<sequence length="640" mass="72077">MSSQESLEEKFNKLLFDTNKCSNAANWKVLGQEQDGFVLSWESKDGMLKDSHTRVGFVDLEYKNLKILHNFGEKRCLVQATVNKNKSLIGYTVKTGNDLYEIFLTSVHERKENRISSSPTQAAIQFLHRTKDPVFTTDDIKLKEKFLVFMHQQNITLNQVELSKTANDKWFQSSSISSDIIVRQFSWAQWDPHLQSLFYVSVKATPSRLMQGEEDEFERVPRPPQPSLSCLQFHDDLPHETVLNIPLNLPEGTAPPVGLPGPENQYCENPVPLKIHDNTLELSIICNSKGLAYVCHHYIYYGKEGDVEIDEDDCVNFAYSVTALHHCCVIECVISDVPANLAYNVLPTFVLHGEQHLLVFASDLFTHLLDVGSAHEPCNHVIISPPLTLPLYPSPLNNAPVKLGALMLDLSSLEMFTVKVTKSQLSMSFRFDHSCQNRIAILHQLLQHYHDYETVSDLMKWLVKSESRNLTTAKLIQELLVGTAYANATRNIPNDALPLISILPLTTASKQPRAGVVWLQQKELWNTAMTLLSPQQRLVPYRADTWTRLWDAAHSKPSERFSPSHVADKLMLSLLCYQPEALSRSSTPLSPGAGICSISSALPDLVRSSREGGKENFNSQLPFQESETCTASKQEYVVAV</sequence>
<organism evidence="1 2">
    <name type="scientific">Cloeon dipterum</name>
    <dbReference type="NCBI Taxonomy" id="197152"/>
    <lineage>
        <taxon>Eukaryota</taxon>
        <taxon>Metazoa</taxon>
        <taxon>Ecdysozoa</taxon>
        <taxon>Arthropoda</taxon>
        <taxon>Hexapoda</taxon>
        <taxon>Insecta</taxon>
        <taxon>Pterygota</taxon>
        <taxon>Palaeoptera</taxon>
        <taxon>Ephemeroptera</taxon>
        <taxon>Pisciforma</taxon>
        <taxon>Baetidae</taxon>
        <taxon>Cloeon</taxon>
    </lineage>
</organism>
<proteinExistence type="predicted"/>
<gene>
    <name evidence="1" type="ORF">CLODIP_2_CD09950</name>
</gene>
<evidence type="ECO:0008006" key="3">
    <source>
        <dbReference type="Google" id="ProtNLM"/>
    </source>
</evidence>
<dbReference type="PANTHER" id="PTHR13630">
    <property type="entry name" value="GAMMA-SECRETASE-ACTIVATING PROTEIN"/>
    <property type="match status" value="1"/>
</dbReference>
<name>A0A8S1C717_9INSE</name>
<keyword evidence="2" id="KW-1185">Reference proteome</keyword>
<accession>A0A8S1C717</accession>
<protein>
    <recommendedName>
        <fullName evidence="3">Gamma-secretase-activating protein C-terminal domain-containing protein</fullName>
    </recommendedName>
</protein>
<dbReference type="EMBL" id="CADEPI010000013">
    <property type="protein sequence ID" value="CAB3363664.1"/>
    <property type="molecule type" value="Genomic_DNA"/>
</dbReference>
<dbReference type="GO" id="GO:1902004">
    <property type="term" value="P:positive regulation of amyloid-beta formation"/>
    <property type="evidence" value="ECO:0007669"/>
    <property type="project" value="TreeGrafter"/>
</dbReference>
<dbReference type="InterPro" id="IPR026172">
    <property type="entry name" value="GSAP_fam"/>
</dbReference>
<evidence type="ECO:0000313" key="2">
    <source>
        <dbReference type="Proteomes" id="UP000494165"/>
    </source>
</evidence>
<dbReference type="PANTHER" id="PTHR13630:SF1">
    <property type="entry name" value="GAMMA-SECRETASE-ACTIVATING PROTEIN"/>
    <property type="match status" value="1"/>
</dbReference>
<dbReference type="AlphaFoldDB" id="A0A8S1C717"/>
<comment type="caution">
    <text evidence="1">The sequence shown here is derived from an EMBL/GenBank/DDBJ whole genome shotgun (WGS) entry which is preliminary data.</text>
</comment>
<evidence type="ECO:0000313" key="1">
    <source>
        <dbReference type="EMBL" id="CAB3363664.1"/>
    </source>
</evidence>
<dbReference type="GO" id="GO:0005802">
    <property type="term" value="C:trans-Golgi network"/>
    <property type="evidence" value="ECO:0007669"/>
    <property type="project" value="TreeGrafter"/>
</dbReference>
<dbReference type="Proteomes" id="UP000494165">
    <property type="component" value="Unassembled WGS sequence"/>
</dbReference>
<reference evidence="1 2" key="1">
    <citation type="submission" date="2020-04" db="EMBL/GenBank/DDBJ databases">
        <authorList>
            <person name="Alioto T."/>
            <person name="Alioto T."/>
            <person name="Gomez Garrido J."/>
        </authorList>
    </citation>
    <scope>NUCLEOTIDE SEQUENCE [LARGE SCALE GENOMIC DNA]</scope>
</reference>
<dbReference type="OrthoDB" id="9997853at2759"/>